<dbReference type="OrthoDB" id="119991at2759"/>
<dbReference type="GeneID" id="20184430"/>
<accession>W2PUM2</accession>
<dbReference type="VEuPathDB" id="FungiDB:PPTG_15226"/>
<proteinExistence type="predicted"/>
<reference evidence="2" key="1">
    <citation type="submission" date="2011-12" db="EMBL/GenBank/DDBJ databases">
        <authorList>
            <consortium name="The Broad Institute Genome Sequencing Platform"/>
            <person name="Russ C."/>
            <person name="Tyler B."/>
            <person name="Panabieres F."/>
            <person name="Shan W."/>
            <person name="Tripathy S."/>
            <person name="Grunwald N."/>
            <person name="Machado M."/>
            <person name="Young S.K."/>
            <person name="Zeng Q."/>
            <person name="Gargeya S."/>
            <person name="Fitzgerald M."/>
            <person name="Haas B."/>
            <person name="Abouelleil A."/>
            <person name="Alvarado L."/>
            <person name="Arachchi H.M."/>
            <person name="Berlin A."/>
            <person name="Chapman S.B."/>
            <person name="Gearin G."/>
            <person name="Goldberg J."/>
            <person name="Griggs A."/>
            <person name="Gujja S."/>
            <person name="Hansen M."/>
            <person name="Heiman D."/>
            <person name="Howarth C."/>
            <person name="Larimer J."/>
            <person name="Lui A."/>
            <person name="MacDonald P.J.P."/>
            <person name="McCowen C."/>
            <person name="Montmayeur A."/>
            <person name="Murphy C."/>
            <person name="Neiman D."/>
            <person name="Pearson M."/>
            <person name="Priest M."/>
            <person name="Roberts A."/>
            <person name="Saif S."/>
            <person name="Shea T."/>
            <person name="Sisk P."/>
            <person name="Stolte C."/>
            <person name="Sykes S."/>
            <person name="Wortman J."/>
            <person name="Nusbaum C."/>
            <person name="Birren B."/>
        </authorList>
    </citation>
    <scope>NUCLEOTIDE SEQUENCE [LARGE SCALE GENOMIC DNA]</scope>
    <source>
        <strain evidence="2">INRA-310</strain>
    </source>
</reference>
<reference evidence="1 2" key="2">
    <citation type="submission" date="2013-11" db="EMBL/GenBank/DDBJ databases">
        <title>The Genome Sequence of Phytophthora parasitica INRA-310.</title>
        <authorList>
            <consortium name="The Broad Institute Genomics Platform"/>
            <person name="Russ C."/>
            <person name="Tyler B."/>
            <person name="Panabieres F."/>
            <person name="Shan W."/>
            <person name="Tripathy S."/>
            <person name="Grunwald N."/>
            <person name="Machado M."/>
            <person name="Johnson C.S."/>
            <person name="Arredondo F."/>
            <person name="Hong C."/>
            <person name="Coffey M."/>
            <person name="Young S.K."/>
            <person name="Zeng Q."/>
            <person name="Gargeya S."/>
            <person name="Fitzgerald M."/>
            <person name="Abouelleil A."/>
            <person name="Alvarado L."/>
            <person name="Chapman S.B."/>
            <person name="Gainer-Dewar J."/>
            <person name="Goldberg J."/>
            <person name="Griggs A."/>
            <person name="Gujja S."/>
            <person name="Hansen M."/>
            <person name="Howarth C."/>
            <person name="Imamovic A."/>
            <person name="Ireland A."/>
            <person name="Larimer J."/>
            <person name="McCowan C."/>
            <person name="Murphy C."/>
            <person name="Pearson M."/>
            <person name="Poon T.W."/>
            <person name="Priest M."/>
            <person name="Roberts A."/>
            <person name="Saif S."/>
            <person name="Shea T."/>
            <person name="Sykes S."/>
            <person name="Wortman J."/>
            <person name="Nusbaum C."/>
            <person name="Birren B."/>
        </authorList>
    </citation>
    <scope>NUCLEOTIDE SEQUENCE [LARGE SCALE GENOMIC DNA]</scope>
    <source>
        <strain evidence="1 2">INRA-310</strain>
    </source>
</reference>
<protein>
    <submittedName>
        <fullName evidence="1">Uncharacterized protein</fullName>
    </submittedName>
</protein>
<sequence length="98" mass="11522">MTELPRPSDVDIQLRRFFKELYHTVAKVAQDSNERPREGKKPFSFSMPQMGWLQKTLERILREKVPRRTLVAALHLAPQLPRFVLELVGRCQAFRTSM</sequence>
<name>W2PUM2_PHYN3</name>
<evidence type="ECO:0000313" key="2">
    <source>
        <dbReference type="Proteomes" id="UP000018817"/>
    </source>
</evidence>
<gene>
    <name evidence="1" type="ORF">PPTG_15226</name>
</gene>
<dbReference type="EMBL" id="KI669608">
    <property type="protein sequence ID" value="ETN03909.1"/>
    <property type="molecule type" value="Genomic_DNA"/>
</dbReference>
<evidence type="ECO:0000313" key="1">
    <source>
        <dbReference type="EMBL" id="ETN03909.1"/>
    </source>
</evidence>
<dbReference type="Proteomes" id="UP000018817">
    <property type="component" value="Unassembled WGS sequence"/>
</dbReference>
<organism evidence="1 2">
    <name type="scientific">Phytophthora nicotianae (strain INRA-310)</name>
    <name type="common">Phytophthora parasitica</name>
    <dbReference type="NCBI Taxonomy" id="761204"/>
    <lineage>
        <taxon>Eukaryota</taxon>
        <taxon>Sar</taxon>
        <taxon>Stramenopiles</taxon>
        <taxon>Oomycota</taxon>
        <taxon>Peronosporomycetes</taxon>
        <taxon>Peronosporales</taxon>
        <taxon>Peronosporaceae</taxon>
        <taxon>Phytophthora</taxon>
    </lineage>
</organism>
<dbReference type="AlphaFoldDB" id="W2PUM2"/>
<dbReference type="RefSeq" id="XP_008910846.1">
    <property type="nucleotide sequence ID" value="XM_008912598.1"/>
</dbReference>